<dbReference type="Proteomes" id="UP000829116">
    <property type="component" value="Chromosome"/>
</dbReference>
<comment type="function">
    <text evidence="1">Catalyzes the 2'-O-methylation at nucleotide C2498 in 23S rRNA.</text>
</comment>
<protein>
    <recommendedName>
        <fullName evidence="1">Ribosomal RNA large subunit methyltransferase M</fullName>
        <ecNumber evidence="1">2.1.1.186</ecNumber>
    </recommendedName>
    <alternativeName>
        <fullName evidence="1">23S rRNA (cytidine2498-2'-O)-methyltransferase</fullName>
    </alternativeName>
    <alternativeName>
        <fullName evidence="1">23S rRNA 2'-O-ribose methyltransferase RlmM</fullName>
    </alternativeName>
</protein>
<evidence type="ECO:0000256" key="1">
    <source>
        <dbReference type="HAMAP-Rule" id="MF_01551"/>
    </source>
</evidence>
<dbReference type="Gene3D" id="3.30.2300.20">
    <property type="match status" value="1"/>
</dbReference>
<keyword evidence="1 2" id="KW-0808">Transferase</keyword>
<dbReference type="Pfam" id="PF18125">
    <property type="entry name" value="RlmM_FDX"/>
    <property type="match status" value="1"/>
</dbReference>
<dbReference type="GeneID" id="79716142"/>
<dbReference type="Gene3D" id="3.30.70.2810">
    <property type="match status" value="1"/>
</dbReference>
<dbReference type="EMBL" id="CP093245">
    <property type="protein sequence ID" value="UNH31285.1"/>
    <property type="molecule type" value="Genomic_DNA"/>
</dbReference>
<comment type="catalytic activity">
    <reaction evidence="1">
        <text>cytidine(2498) in 23S rRNA + S-adenosyl-L-methionine = 2'-O-methylcytidine(2498) in 23S rRNA + S-adenosyl-L-homocysteine + H(+)</text>
        <dbReference type="Rhea" id="RHEA:42788"/>
        <dbReference type="Rhea" id="RHEA-COMP:10244"/>
        <dbReference type="Rhea" id="RHEA-COMP:10245"/>
        <dbReference type="ChEBI" id="CHEBI:15378"/>
        <dbReference type="ChEBI" id="CHEBI:57856"/>
        <dbReference type="ChEBI" id="CHEBI:59789"/>
        <dbReference type="ChEBI" id="CHEBI:74495"/>
        <dbReference type="ChEBI" id="CHEBI:82748"/>
        <dbReference type="EC" id="2.1.1.186"/>
    </reaction>
</comment>
<organism evidence="2 3">
    <name type="scientific">Moellerella wisconsensis</name>
    <dbReference type="NCBI Taxonomy" id="158849"/>
    <lineage>
        <taxon>Bacteria</taxon>
        <taxon>Pseudomonadati</taxon>
        <taxon>Pseudomonadota</taxon>
        <taxon>Gammaproteobacteria</taxon>
        <taxon>Enterobacterales</taxon>
        <taxon>Morganellaceae</taxon>
        <taxon>Moellerella</taxon>
    </lineage>
</organism>
<dbReference type="Gene3D" id="3.40.50.150">
    <property type="entry name" value="Vaccinia Virus protein VP39"/>
    <property type="match status" value="1"/>
</dbReference>
<name>A0A9Q8Q2J9_9GAMM</name>
<accession>A0A9Q8Q2J9</accession>
<keyword evidence="1" id="KW-0698">rRNA processing</keyword>
<dbReference type="InterPro" id="IPR040739">
    <property type="entry name" value="RlmM_FDX"/>
</dbReference>
<comment type="subcellular location">
    <subcellularLocation>
        <location evidence="1">Cytoplasm</location>
    </subcellularLocation>
</comment>
<gene>
    <name evidence="1 2" type="primary">rlmM</name>
    <name evidence="2" type="ORF">MNY72_02870</name>
</gene>
<keyword evidence="1" id="KW-0963">Cytoplasm</keyword>
<feature type="active site" description="Proton acceptor" evidence="1">
    <location>
        <position position="307"/>
    </location>
</feature>
<dbReference type="SUPFAM" id="SSF53335">
    <property type="entry name" value="S-adenosyl-L-methionine-dependent methyltransferases"/>
    <property type="match status" value="1"/>
</dbReference>
<comment type="similarity">
    <text evidence="1">Belongs to the class I-like SAM-binding methyltransferase superfamily. RNA methyltransferase RlmE family. RlmM subfamily.</text>
</comment>
<dbReference type="PIRSF" id="PIRSF028774">
    <property type="entry name" value="UCP028774"/>
    <property type="match status" value="1"/>
</dbReference>
<proteinExistence type="inferred from homology"/>
<dbReference type="GO" id="GO:0032259">
    <property type="term" value="P:methylation"/>
    <property type="evidence" value="ECO:0007669"/>
    <property type="project" value="UniProtKB-KW"/>
</dbReference>
<feature type="binding site" evidence="1">
    <location>
        <position position="189"/>
    </location>
    <ligand>
        <name>S-adenosyl-L-methionine</name>
        <dbReference type="ChEBI" id="CHEBI:59789"/>
    </ligand>
</feature>
<dbReference type="GO" id="GO:0005737">
    <property type="term" value="C:cytoplasm"/>
    <property type="evidence" value="ECO:0007669"/>
    <property type="project" value="UniProtKB-SubCell"/>
</dbReference>
<feature type="binding site" evidence="1">
    <location>
        <position position="241"/>
    </location>
    <ligand>
        <name>S-adenosyl-L-methionine</name>
        <dbReference type="ChEBI" id="CHEBI:59789"/>
    </ligand>
</feature>
<dbReference type="EC" id="2.1.1.186" evidence="1"/>
<dbReference type="InterPro" id="IPR011224">
    <property type="entry name" value="rRNA_MeTrfase_M"/>
</dbReference>
<dbReference type="HAMAP" id="MF_01551">
    <property type="entry name" value="23SrRNA_methyltr_M"/>
    <property type="match status" value="1"/>
</dbReference>
<dbReference type="AlphaFoldDB" id="A0A9Q8Q2J9"/>
<keyword evidence="1 2" id="KW-0489">Methyltransferase</keyword>
<keyword evidence="1" id="KW-0949">S-adenosyl-L-methionine</keyword>
<dbReference type="GO" id="GO:0006364">
    <property type="term" value="P:rRNA processing"/>
    <property type="evidence" value="ECO:0007669"/>
    <property type="project" value="UniProtKB-UniRule"/>
</dbReference>
<dbReference type="PANTHER" id="PTHR37524:SF2">
    <property type="entry name" value="RIBOSOMAL RNA METHYLTRANSFERASE FTSJ DOMAIN-CONTAINING PROTEIN"/>
    <property type="match status" value="1"/>
</dbReference>
<feature type="binding site" evidence="1">
    <location>
        <begin position="222"/>
        <end position="225"/>
    </location>
    <ligand>
        <name>S-adenosyl-L-methionine</name>
        <dbReference type="ChEBI" id="CHEBI:59789"/>
    </ligand>
</feature>
<feature type="binding site" evidence="1">
    <location>
        <position position="278"/>
    </location>
    <ligand>
        <name>S-adenosyl-L-methionine</name>
        <dbReference type="ChEBI" id="CHEBI:59789"/>
    </ligand>
</feature>
<dbReference type="RefSeq" id="WP_047255129.1">
    <property type="nucleotide sequence ID" value="NZ_CAWMFK010000001.1"/>
</dbReference>
<sequence length="364" mass="41731">MNNKIALYCRQGFEKECASEITDKASQKEIFGFARVKENSGYVLFECYEAGNADRLAKEIPFSELIFARQMIVVGDLLKDLPSDDRITPVVAALKTQIERAGEVRVEVPDTNESKELLNFCRKFTVPLRNALRQEKILLAKENLKRPVIHVFFIAPGCCYTGYSYSTNNSTFYMGIPRLKFPSDAPSRSTLKLEEAFHVFIPHDEWEERLASGMKAVDLGACPGGWTYQLVKRSMMVHAVDNGPMAQSLMDTGQVRHHRLDGFKFQPLVNNITWLVCDMVEKPAKVAALMTEWLVQGWCREAIFNLKLPMKKRYEEVSHILNKMEIQLKENGINSRIQAKQLYHDREEVTVHVQRIWAAVPKRD</sequence>
<comment type="subunit">
    <text evidence="1">Monomer.</text>
</comment>
<dbReference type="Pfam" id="PF01728">
    <property type="entry name" value="FtsJ"/>
    <property type="match status" value="1"/>
</dbReference>
<evidence type="ECO:0000313" key="2">
    <source>
        <dbReference type="EMBL" id="UNH31285.1"/>
    </source>
</evidence>
<feature type="binding site" evidence="1">
    <location>
        <position position="261"/>
    </location>
    <ligand>
        <name>S-adenosyl-L-methionine</name>
        <dbReference type="ChEBI" id="CHEBI:59789"/>
    </ligand>
</feature>
<reference evidence="2" key="1">
    <citation type="submission" date="2022-03" db="EMBL/GenBank/DDBJ databases">
        <title>ESBL-producing Moellerella wisconsensis and Escherichia marmotae isolated from wild game meat.</title>
        <authorList>
            <person name="Biggel M."/>
        </authorList>
    </citation>
    <scope>NUCLEOTIDE SEQUENCE</scope>
    <source>
        <strain evidence="2">W51</strain>
    </source>
</reference>
<dbReference type="InterPro" id="IPR002877">
    <property type="entry name" value="RNA_MeTrfase_FtsJ_dom"/>
</dbReference>
<evidence type="ECO:0000313" key="3">
    <source>
        <dbReference type="Proteomes" id="UP000829116"/>
    </source>
</evidence>
<dbReference type="InterPro" id="IPR048646">
    <property type="entry name" value="RlmM_THUMP-like"/>
</dbReference>
<dbReference type="InterPro" id="IPR029063">
    <property type="entry name" value="SAM-dependent_MTases_sf"/>
</dbReference>
<dbReference type="PANTHER" id="PTHR37524">
    <property type="entry name" value="RIBOSOMAL RNA LARGE SUBUNIT METHYLTRANSFERASE M"/>
    <property type="match status" value="1"/>
</dbReference>
<dbReference type="NCBIfam" id="NF008734">
    <property type="entry name" value="PRK11760.1"/>
    <property type="match status" value="1"/>
</dbReference>
<dbReference type="GO" id="GO:0008757">
    <property type="term" value="F:S-adenosylmethionine-dependent methyltransferase activity"/>
    <property type="evidence" value="ECO:0007669"/>
    <property type="project" value="UniProtKB-UniRule"/>
</dbReference>
<dbReference type="Pfam" id="PF21239">
    <property type="entry name" value="RLMM_N"/>
    <property type="match status" value="1"/>
</dbReference>